<name>A0A9P1GH83_9DINO</name>
<evidence type="ECO:0000313" key="3">
    <source>
        <dbReference type="Proteomes" id="UP001152797"/>
    </source>
</evidence>
<dbReference type="AlphaFoldDB" id="A0A9P1GH83"/>
<accession>A0A9P1GH83</accession>
<gene>
    <name evidence="1" type="ORF">C1SCF055_LOCUS35438</name>
</gene>
<dbReference type="EMBL" id="CAMXCT030004724">
    <property type="protein sequence ID" value="CAL4797451.1"/>
    <property type="molecule type" value="Genomic_DNA"/>
</dbReference>
<reference evidence="2" key="2">
    <citation type="submission" date="2024-04" db="EMBL/GenBank/DDBJ databases">
        <authorList>
            <person name="Chen Y."/>
            <person name="Shah S."/>
            <person name="Dougan E. K."/>
            <person name="Thang M."/>
            <person name="Chan C."/>
        </authorList>
    </citation>
    <scope>NUCLEOTIDE SEQUENCE [LARGE SCALE GENOMIC DNA]</scope>
</reference>
<proteinExistence type="predicted"/>
<organism evidence="1">
    <name type="scientific">Cladocopium goreaui</name>
    <dbReference type="NCBI Taxonomy" id="2562237"/>
    <lineage>
        <taxon>Eukaryota</taxon>
        <taxon>Sar</taxon>
        <taxon>Alveolata</taxon>
        <taxon>Dinophyceae</taxon>
        <taxon>Suessiales</taxon>
        <taxon>Symbiodiniaceae</taxon>
        <taxon>Cladocopium</taxon>
    </lineage>
</organism>
<keyword evidence="3" id="KW-1185">Reference proteome</keyword>
<dbReference type="Proteomes" id="UP001152797">
    <property type="component" value="Unassembled WGS sequence"/>
</dbReference>
<protein>
    <submittedName>
        <fullName evidence="1">Uncharacterized protein</fullName>
    </submittedName>
</protein>
<evidence type="ECO:0000313" key="1">
    <source>
        <dbReference type="EMBL" id="CAI4010139.1"/>
    </source>
</evidence>
<reference evidence="1" key="1">
    <citation type="submission" date="2022-10" db="EMBL/GenBank/DDBJ databases">
        <authorList>
            <person name="Chen Y."/>
            <person name="Dougan E. K."/>
            <person name="Chan C."/>
            <person name="Rhodes N."/>
            <person name="Thang M."/>
        </authorList>
    </citation>
    <scope>NUCLEOTIDE SEQUENCE</scope>
</reference>
<dbReference type="EMBL" id="CAMXCT010004724">
    <property type="protein sequence ID" value="CAI4010139.1"/>
    <property type="molecule type" value="Genomic_DNA"/>
</dbReference>
<dbReference type="EMBL" id="CAMXCT020004724">
    <property type="protein sequence ID" value="CAL1163514.1"/>
    <property type="molecule type" value="Genomic_DNA"/>
</dbReference>
<sequence>MAQAAEAQVNAMLELARAFKEKLGEKKGCFGDAGKVIRPPEVIAPNSQEEEIRQRSFRSWLFFAQEEFNKGLRQGGEDGQTLGLTDLKQVDLFAASLLEPPGFWSGPFDPGAVLTEEYKTVSGSQLSDDTQLSTRLQL</sequence>
<comment type="caution">
    <text evidence="1">The sequence shown here is derived from an EMBL/GenBank/DDBJ whole genome shotgun (WGS) entry which is preliminary data.</text>
</comment>
<evidence type="ECO:0000313" key="2">
    <source>
        <dbReference type="EMBL" id="CAL1163514.1"/>
    </source>
</evidence>